<dbReference type="InterPro" id="IPR033247">
    <property type="entry name" value="Transketolase_fam"/>
</dbReference>
<evidence type="ECO:0000256" key="4">
    <source>
        <dbReference type="ARBA" id="ARBA00022679"/>
    </source>
</evidence>
<feature type="domain" description="Transketolase N-terminal" evidence="8">
    <location>
        <begin position="69"/>
        <end position="269"/>
    </location>
</feature>
<keyword evidence="6" id="KW-0460">Magnesium</keyword>
<reference evidence="9 10" key="1">
    <citation type="submission" date="2023-01" db="EMBL/GenBank/DDBJ databases">
        <authorList>
            <person name="Kreplak J."/>
        </authorList>
    </citation>
    <scope>NUCLEOTIDE SEQUENCE [LARGE SCALE GENOMIC DNA]</scope>
</reference>
<evidence type="ECO:0000256" key="3">
    <source>
        <dbReference type="ARBA" id="ARBA00007131"/>
    </source>
</evidence>
<evidence type="ECO:0000313" key="10">
    <source>
        <dbReference type="Proteomes" id="UP001157006"/>
    </source>
</evidence>
<evidence type="ECO:0000313" key="9">
    <source>
        <dbReference type="EMBL" id="CAI8605539.1"/>
    </source>
</evidence>
<name>A0AAV1A6G4_VICFA</name>
<dbReference type="GO" id="GO:0004802">
    <property type="term" value="F:transketolase activity"/>
    <property type="evidence" value="ECO:0007669"/>
    <property type="project" value="TreeGrafter"/>
</dbReference>
<keyword evidence="4" id="KW-0808">Transferase</keyword>
<dbReference type="CDD" id="cd02012">
    <property type="entry name" value="TPP_TK"/>
    <property type="match status" value="1"/>
</dbReference>
<organism evidence="9 10">
    <name type="scientific">Vicia faba</name>
    <name type="common">Broad bean</name>
    <name type="synonym">Faba vulgaris</name>
    <dbReference type="NCBI Taxonomy" id="3906"/>
    <lineage>
        <taxon>Eukaryota</taxon>
        <taxon>Viridiplantae</taxon>
        <taxon>Streptophyta</taxon>
        <taxon>Embryophyta</taxon>
        <taxon>Tracheophyta</taxon>
        <taxon>Spermatophyta</taxon>
        <taxon>Magnoliopsida</taxon>
        <taxon>eudicotyledons</taxon>
        <taxon>Gunneridae</taxon>
        <taxon>Pentapetalae</taxon>
        <taxon>rosids</taxon>
        <taxon>fabids</taxon>
        <taxon>Fabales</taxon>
        <taxon>Fabaceae</taxon>
        <taxon>Papilionoideae</taxon>
        <taxon>50 kb inversion clade</taxon>
        <taxon>NPAAA clade</taxon>
        <taxon>Hologalegina</taxon>
        <taxon>IRL clade</taxon>
        <taxon>Fabeae</taxon>
        <taxon>Vicia</taxon>
    </lineage>
</organism>
<protein>
    <recommendedName>
        <fullName evidence="8">Transketolase N-terminal domain-containing protein</fullName>
    </recommendedName>
</protein>
<dbReference type="InterPro" id="IPR049557">
    <property type="entry name" value="Transketolase_CS"/>
</dbReference>
<comment type="cofactor">
    <cofactor evidence="2">
        <name>thiamine diphosphate</name>
        <dbReference type="ChEBI" id="CHEBI:58937"/>
    </cofactor>
</comment>
<evidence type="ECO:0000256" key="2">
    <source>
        <dbReference type="ARBA" id="ARBA00001964"/>
    </source>
</evidence>
<dbReference type="PANTHER" id="PTHR43522:SF17">
    <property type="entry name" value="TRANSKETOLASE, CHLOROPLASTIC"/>
    <property type="match status" value="1"/>
</dbReference>
<comment type="similarity">
    <text evidence="3">Belongs to the transketolase family.</text>
</comment>
<dbReference type="Proteomes" id="UP001157006">
    <property type="component" value="Chromosome 3"/>
</dbReference>
<dbReference type="EMBL" id="OX451738">
    <property type="protein sequence ID" value="CAI8605539.1"/>
    <property type="molecule type" value="Genomic_DNA"/>
</dbReference>
<dbReference type="Pfam" id="PF00456">
    <property type="entry name" value="Transketolase_N"/>
    <property type="match status" value="1"/>
</dbReference>
<evidence type="ECO:0000256" key="1">
    <source>
        <dbReference type="ARBA" id="ARBA00001946"/>
    </source>
</evidence>
<keyword evidence="7" id="KW-0786">Thiamine pyrophosphate</keyword>
<comment type="cofactor">
    <cofactor evidence="1">
        <name>Mg(2+)</name>
        <dbReference type="ChEBI" id="CHEBI:18420"/>
    </cofactor>
</comment>
<dbReference type="FunFam" id="3.40.50.970:FF:000004">
    <property type="entry name" value="Transketolase"/>
    <property type="match status" value="1"/>
</dbReference>
<dbReference type="SUPFAM" id="SSF52518">
    <property type="entry name" value="Thiamin diphosphate-binding fold (THDP-binding)"/>
    <property type="match status" value="1"/>
</dbReference>
<dbReference type="InterPro" id="IPR029061">
    <property type="entry name" value="THDP-binding"/>
</dbReference>
<dbReference type="InterPro" id="IPR005474">
    <property type="entry name" value="Transketolase_N"/>
</dbReference>
<evidence type="ECO:0000256" key="5">
    <source>
        <dbReference type="ARBA" id="ARBA00022723"/>
    </source>
</evidence>
<keyword evidence="5" id="KW-0479">Metal-binding</keyword>
<gene>
    <name evidence="9" type="ORF">VFH_III188160</name>
</gene>
<sequence>MTFTQPNELPSPIQSQHHPLPLFLFTTTFPSLKPKPLTSSSTASRRRKTIRATAIETLDKTAEVSLVEKSVNTIRFLAIDAVEKANSGHPGLPMGCAPMGHILYDEIMRYNPNNPSWFNRDRFVLSAGHGCMLQYALLHLAGYHSVKEEDLKQFRQWGSKTPGHPENFETYGIEVTTGPLGQGIANGVGLALAEKHLAARFNKPDSEIVDHYTYVILGDGCQMEGISNEACSLAGHWGLGKLIALYDDNHISINGDTEIAFTENVDQRF</sequence>
<evidence type="ECO:0000256" key="6">
    <source>
        <dbReference type="ARBA" id="ARBA00022842"/>
    </source>
</evidence>
<evidence type="ECO:0000256" key="7">
    <source>
        <dbReference type="ARBA" id="ARBA00023052"/>
    </source>
</evidence>
<dbReference type="Gene3D" id="3.40.50.970">
    <property type="match status" value="1"/>
</dbReference>
<keyword evidence="10" id="KW-1185">Reference proteome</keyword>
<accession>A0AAV1A6G4</accession>
<dbReference type="GO" id="GO:0006098">
    <property type="term" value="P:pentose-phosphate shunt"/>
    <property type="evidence" value="ECO:0007669"/>
    <property type="project" value="TreeGrafter"/>
</dbReference>
<dbReference type="GO" id="GO:0005829">
    <property type="term" value="C:cytosol"/>
    <property type="evidence" value="ECO:0007669"/>
    <property type="project" value="TreeGrafter"/>
</dbReference>
<dbReference type="GO" id="GO:0046872">
    <property type="term" value="F:metal ion binding"/>
    <property type="evidence" value="ECO:0007669"/>
    <property type="project" value="UniProtKB-KW"/>
</dbReference>
<evidence type="ECO:0000259" key="8">
    <source>
        <dbReference type="Pfam" id="PF00456"/>
    </source>
</evidence>
<proteinExistence type="inferred from homology"/>
<dbReference type="AlphaFoldDB" id="A0AAV1A6G4"/>
<dbReference type="PANTHER" id="PTHR43522">
    <property type="entry name" value="TRANSKETOLASE"/>
    <property type="match status" value="1"/>
</dbReference>
<dbReference type="PROSITE" id="PS00801">
    <property type="entry name" value="TRANSKETOLASE_1"/>
    <property type="match status" value="1"/>
</dbReference>